<evidence type="ECO:0000313" key="2">
    <source>
        <dbReference type="EMBL" id="CDG81588.1"/>
    </source>
</evidence>
<name>W0V2L3_9BURK</name>
<dbReference type="RefSeq" id="WP_038489166.1">
    <property type="nucleotide sequence ID" value="NZ_BCTH01000030.1"/>
</dbReference>
<dbReference type="STRING" id="1349767.GJA_932"/>
<dbReference type="InterPro" id="IPR023210">
    <property type="entry name" value="NADP_OxRdtase_dom"/>
</dbReference>
<proteinExistence type="predicted"/>
<sequence length="300" mass="31941">MKIGLGAVQFGLDYGIANTAGKVSEAEVAAILAAADALQVGVIDTAALYGDSEAVLGRAMAPDARFDIVTKTPQFAGPVLDASAAQQLEDSVLASLSKLRRAAVYGVLIHRVDDLFLPGGEVLMERLVLLKARGLVGKIGVSVYTGEQIDQVLARFPIDLIQLPINVLDQRLLQSGHLRKLKLAGVEIHARSVFLQGLLLMPPQEIPDYFNGVRERLYAYHRFIATQGLTPLQAALGFVAGLTQIDRLICGVNSSQQLQEICAAAIAGASDGDSADYAAFAIDDETIVNPALWHSAKGKK</sequence>
<gene>
    <name evidence="2" type="ORF">GJA_932</name>
</gene>
<dbReference type="PANTHER" id="PTHR43312">
    <property type="entry name" value="D-THREO-ALDOSE 1-DEHYDROGENASE"/>
    <property type="match status" value="1"/>
</dbReference>
<feature type="domain" description="NADP-dependent oxidoreductase" evidence="1">
    <location>
        <begin position="2"/>
        <end position="265"/>
    </location>
</feature>
<dbReference type="SUPFAM" id="SSF51430">
    <property type="entry name" value="NAD(P)-linked oxidoreductase"/>
    <property type="match status" value="1"/>
</dbReference>
<reference evidence="2 3" key="1">
    <citation type="journal article" date="2015" name="Genome Announc.">
        <title>Genome Sequence of Mushroom Soft-Rot Pathogen Janthinobacterium agaricidamnosum.</title>
        <authorList>
            <person name="Graupner K."/>
            <person name="Lackner G."/>
            <person name="Hertweck C."/>
        </authorList>
    </citation>
    <scope>NUCLEOTIDE SEQUENCE [LARGE SCALE GENOMIC DNA]</scope>
    <source>
        <strain evidence="3">NBRC 102515 / DSM 9628</strain>
    </source>
</reference>
<dbReference type="Pfam" id="PF00248">
    <property type="entry name" value="Aldo_ket_red"/>
    <property type="match status" value="1"/>
</dbReference>
<dbReference type="Proteomes" id="UP000027604">
    <property type="component" value="Chromosome I"/>
</dbReference>
<dbReference type="EMBL" id="HG322949">
    <property type="protein sequence ID" value="CDG81588.1"/>
    <property type="molecule type" value="Genomic_DNA"/>
</dbReference>
<protein>
    <submittedName>
        <fullName evidence="2">Aldo/keto reductase family protein</fullName>
    </submittedName>
</protein>
<dbReference type="CDD" id="cd19097">
    <property type="entry name" value="AKR_unchar"/>
    <property type="match status" value="1"/>
</dbReference>
<evidence type="ECO:0000259" key="1">
    <source>
        <dbReference type="Pfam" id="PF00248"/>
    </source>
</evidence>
<evidence type="ECO:0000313" key="3">
    <source>
        <dbReference type="Proteomes" id="UP000027604"/>
    </source>
</evidence>
<organism evidence="2 3">
    <name type="scientific">Janthinobacterium agaricidamnosum NBRC 102515 = DSM 9628</name>
    <dbReference type="NCBI Taxonomy" id="1349767"/>
    <lineage>
        <taxon>Bacteria</taxon>
        <taxon>Pseudomonadati</taxon>
        <taxon>Pseudomonadota</taxon>
        <taxon>Betaproteobacteria</taxon>
        <taxon>Burkholderiales</taxon>
        <taxon>Oxalobacteraceae</taxon>
        <taxon>Janthinobacterium</taxon>
    </lineage>
</organism>
<dbReference type="KEGG" id="jag:GJA_932"/>
<dbReference type="eggNOG" id="COG0667">
    <property type="taxonomic scope" value="Bacteria"/>
</dbReference>
<dbReference type="InterPro" id="IPR053135">
    <property type="entry name" value="AKR2_Oxidoreductase"/>
</dbReference>
<dbReference type="HOGENOM" id="CLU_023205_11_0_4"/>
<dbReference type="InterPro" id="IPR036812">
    <property type="entry name" value="NAD(P)_OxRdtase_dom_sf"/>
</dbReference>
<dbReference type="AlphaFoldDB" id="W0V2L3"/>
<dbReference type="Gene3D" id="3.20.20.100">
    <property type="entry name" value="NADP-dependent oxidoreductase domain"/>
    <property type="match status" value="1"/>
</dbReference>
<dbReference type="PATRIC" id="fig|1349767.4.peg.2667"/>
<keyword evidence="3" id="KW-1185">Reference proteome</keyword>
<accession>W0V2L3</accession>
<dbReference type="PANTHER" id="PTHR43312:SF1">
    <property type="entry name" value="NADP-DEPENDENT OXIDOREDUCTASE DOMAIN-CONTAINING PROTEIN"/>
    <property type="match status" value="1"/>
</dbReference>
<dbReference type="OrthoDB" id="9773828at2"/>